<dbReference type="GO" id="GO:0050660">
    <property type="term" value="F:flavin adenine dinucleotide binding"/>
    <property type="evidence" value="ECO:0007669"/>
    <property type="project" value="InterPro"/>
</dbReference>
<reference evidence="7 8" key="1">
    <citation type="submission" date="2019-09" db="EMBL/GenBank/DDBJ databases">
        <authorList>
            <person name="Kevbrin V."/>
            <person name="Grouzdev D.S."/>
        </authorList>
    </citation>
    <scope>NUCLEOTIDE SEQUENCE [LARGE SCALE GENOMIC DNA]</scope>
    <source>
        <strain evidence="7 8">G-192</strain>
    </source>
</reference>
<dbReference type="RefSeq" id="WP_150022747.1">
    <property type="nucleotide sequence ID" value="NZ_VWOJ01000002.1"/>
</dbReference>
<evidence type="ECO:0000256" key="5">
    <source>
        <dbReference type="SAM" id="MobiDB-lite"/>
    </source>
</evidence>
<evidence type="ECO:0000256" key="3">
    <source>
        <dbReference type="ARBA" id="ARBA00023122"/>
    </source>
</evidence>
<gene>
    <name evidence="7" type="ORF">F1654_06645</name>
</gene>
<dbReference type="Gene3D" id="3.30.465.10">
    <property type="match status" value="1"/>
</dbReference>
<accession>A0A5M6ZFH4</accession>
<feature type="domain" description="CBS" evidence="6">
    <location>
        <begin position="142"/>
        <end position="202"/>
    </location>
</feature>
<dbReference type="InterPro" id="IPR016169">
    <property type="entry name" value="FAD-bd_PCMH_sub2"/>
</dbReference>
<keyword evidence="8" id="KW-1185">Reference proteome</keyword>
<comment type="caution">
    <text evidence="7">The sequence shown here is derived from an EMBL/GenBank/DDBJ whole genome shotgun (WGS) entry which is preliminary data.</text>
</comment>
<feature type="region of interest" description="Disordered" evidence="5">
    <location>
        <begin position="288"/>
        <end position="309"/>
    </location>
</feature>
<sequence>MTDTEPGNGLITRFTSAFRRAGAAEVEYSSVLPAASTAGPSSALAPGGDLFLNLREFHAKRVEDVMVPRADIIAVEIDTPLKELARLVTEAGHSRFPVYRETLDDPVGVVHIRDIISYLVRYAESGDEGAGNWGEARILPAVRRPLLYVPASMRALDLLLRMQSRRMHMALVVDEFGGTDGLVTLEDLIEPIVGDIEDEHDETEAPSIRAKGADMWEADARAPIEELERELGRDIATEAEENDVDTLGGLIFRLAGRVPERGEVLSHPSGLEFEILDSDPRRIKRMRIRPAVRPAAPAASPPPEAPETP</sequence>
<protein>
    <submittedName>
        <fullName evidence="7">HlyC/CorC family transporter</fullName>
    </submittedName>
</protein>
<dbReference type="GO" id="GO:0005886">
    <property type="term" value="C:plasma membrane"/>
    <property type="evidence" value="ECO:0007669"/>
    <property type="project" value="TreeGrafter"/>
</dbReference>
<feature type="domain" description="CBS" evidence="6">
    <location>
        <begin position="66"/>
        <end position="128"/>
    </location>
</feature>
<dbReference type="Pfam" id="PF00571">
    <property type="entry name" value="CBS"/>
    <property type="match status" value="2"/>
</dbReference>
<evidence type="ECO:0000313" key="7">
    <source>
        <dbReference type="EMBL" id="KAA5803479.1"/>
    </source>
</evidence>
<dbReference type="Gene3D" id="3.10.580.10">
    <property type="entry name" value="CBS-domain"/>
    <property type="match status" value="1"/>
</dbReference>
<proteinExistence type="inferred from homology"/>
<dbReference type="InterPro" id="IPR000644">
    <property type="entry name" value="CBS_dom"/>
</dbReference>
<evidence type="ECO:0000256" key="4">
    <source>
        <dbReference type="PROSITE-ProRule" id="PRU00703"/>
    </source>
</evidence>
<dbReference type="PANTHER" id="PTHR22777:SF27">
    <property type="entry name" value="MAGNESIUM AND COBALT EFFLUX PROTEIN CORC"/>
    <property type="match status" value="1"/>
</dbReference>
<dbReference type="SMART" id="SM00116">
    <property type="entry name" value="CBS"/>
    <property type="match status" value="2"/>
</dbReference>
<dbReference type="EMBL" id="VWOJ01000002">
    <property type="protein sequence ID" value="KAA5803479.1"/>
    <property type="molecule type" value="Genomic_DNA"/>
</dbReference>
<dbReference type="InterPro" id="IPR005170">
    <property type="entry name" value="Transptr-assoc_dom"/>
</dbReference>
<name>A0A5M6ZFH4_9PROT</name>
<dbReference type="CDD" id="cd04590">
    <property type="entry name" value="CBS_pair_CorC_HlyC_assoc"/>
    <property type="match status" value="1"/>
</dbReference>
<organism evidence="7 8">
    <name type="scientific">Alkalicaulis satelles</name>
    <dbReference type="NCBI Taxonomy" id="2609175"/>
    <lineage>
        <taxon>Bacteria</taxon>
        <taxon>Pseudomonadati</taxon>
        <taxon>Pseudomonadota</taxon>
        <taxon>Alphaproteobacteria</taxon>
        <taxon>Maricaulales</taxon>
        <taxon>Maricaulaceae</taxon>
        <taxon>Alkalicaulis</taxon>
    </lineage>
</organism>
<dbReference type="FunFam" id="3.10.580.10:FF:000002">
    <property type="entry name" value="Magnesium/cobalt efflux protein CorC"/>
    <property type="match status" value="1"/>
</dbReference>
<keyword evidence="2" id="KW-0677">Repeat</keyword>
<dbReference type="InterPro" id="IPR044751">
    <property type="entry name" value="Ion_transp-like_CBS"/>
</dbReference>
<dbReference type="InterPro" id="IPR046342">
    <property type="entry name" value="CBS_dom_sf"/>
</dbReference>
<feature type="compositionally biased region" description="Pro residues" evidence="5">
    <location>
        <begin position="299"/>
        <end position="309"/>
    </location>
</feature>
<dbReference type="InterPro" id="IPR036318">
    <property type="entry name" value="FAD-bd_PCMH-like_sf"/>
</dbReference>
<dbReference type="SMART" id="SM01091">
    <property type="entry name" value="CorC_HlyC"/>
    <property type="match status" value="1"/>
</dbReference>
<comment type="similarity">
    <text evidence="1">Belongs to the UPF0053 family. Hemolysin C subfamily.</text>
</comment>
<dbReference type="Proteomes" id="UP000325122">
    <property type="component" value="Unassembled WGS sequence"/>
</dbReference>
<evidence type="ECO:0000256" key="1">
    <source>
        <dbReference type="ARBA" id="ARBA00006446"/>
    </source>
</evidence>
<evidence type="ECO:0000256" key="2">
    <source>
        <dbReference type="ARBA" id="ARBA00022737"/>
    </source>
</evidence>
<dbReference type="AlphaFoldDB" id="A0A5M6ZFH4"/>
<evidence type="ECO:0000259" key="6">
    <source>
        <dbReference type="PROSITE" id="PS51371"/>
    </source>
</evidence>
<dbReference type="Pfam" id="PF03471">
    <property type="entry name" value="CorC_HlyC"/>
    <property type="match status" value="1"/>
</dbReference>
<dbReference type="PROSITE" id="PS51371">
    <property type="entry name" value="CBS"/>
    <property type="match status" value="2"/>
</dbReference>
<dbReference type="PANTHER" id="PTHR22777">
    <property type="entry name" value="HEMOLYSIN-RELATED"/>
    <property type="match status" value="1"/>
</dbReference>
<keyword evidence="3 4" id="KW-0129">CBS domain</keyword>
<evidence type="ECO:0000313" key="8">
    <source>
        <dbReference type="Proteomes" id="UP000325122"/>
    </source>
</evidence>
<dbReference type="SUPFAM" id="SSF54631">
    <property type="entry name" value="CBS-domain pair"/>
    <property type="match status" value="1"/>
</dbReference>
<dbReference type="SUPFAM" id="SSF56176">
    <property type="entry name" value="FAD-binding/transporter-associated domain-like"/>
    <property type="match status" value="1"/>
</dbReference>